<dbReference type="EMBL" id="RJJR01000009">
    <property type="protein sequence ID" value="RNI35665.1"/>
    <property type="molecule type" value="Genomic_DNA"/>
</dbReference>
<dbReference type="InterPro" id="IPR011006">
    <property type="entry name" value="CheY-like_superfamily"/>
</dbReference>
<dbReference type="InterPro" id="IPR050595">
    <property type="entry name" value="Bact_response_regulator"/>
</dbReference>
<dbReference type="PANTHER" id="PTHR44591">
    <property type="entry name" value="STRESS RESPONSE REGULATOR PROTEIN 1"/>
    <property type="match status" value="1"/>
</dbReference>
<accession>A0A3M9NDZ5</accession>
<dbReference type="InterPro" id="IPR001789">
    <property type="entry name" value="Sig_transdc_resp-reg_receiver"/>
</dbReference>
<keyword evidence="2" id="KW-0902">Two-component regulatory system</keyword>
<dbReference type="OrthoDB" id="9789181at2"/>
<comment type="caution">
    <text evidence="5">The sequence shown here is derived from an EMBL/GenBank/DDBJ whole genome shotgun (WGS) entry which is preliminary data.</text>
</comment>
<evidence type="ECO:0000256" key="2">
    <source>
        <dbReference type="ARBA" id="ARBA00023012"/>
    </source>
</evidence>
<evidence type="ECO:0000259" key="4">
    <source>
        <dbReference type="PROSITE" id="PS50110"/>
    </source>
</evidence>
<feature type="modified residue" description="4-aspartylphosphate" evidence="3">
    <location>
        <position position="52"/>
    </location>
</feature>
<evidence type="ECO:0000256" key="3">
    <source>
        <dbReference type="PROSITE-ProRule" id="PRU00169"/>
    </source>
</evidence>
<dbReference type="SUPFAM" id="SSF52172">
    <property type="entry name" value="CheY-like"/>
    <property type="match status" value="1"/>
</dbReference>
<dbReference type="PROSITE" id="PS50110">
    <property type="entry name" value="RESPONSE_REGULATORY"/>
    <property type="match status" value="1"/>
</dbReference>
<evidence type="ECO:0000256" key="1">
    <source>
        <dbReference type="ARBA" id="ARBA00022553"/>
    </source>
</evidence>
<name>A0A3M9NDZ5_9BACT</name>
<sequence>MAKILILDDDLDLLSIVKSLLKKKGFDVWTFANWQKAWESIKNNKPNLVLLDVFLKGGDGIDVCRKIRSTASTRRMPIIMFSSYPNFAEVAIHEFGADEFIAKPFELNEMVNKIRNVLSVKSLVN</sequence>
<evidence type="ECO:0000313" key="6">
    <source>
        <dbReference type="Proteomes" id="UP000267223"/>
    </source>
</evidence>
<dbReference type="AlphaFoldDB" id="A0A3M9NDZ5"/>
<gene>
    <name evidence="5" type="ORF">EFY79_11920</name>
</gene>
<dbReference type="RefSeq" id="WP_123120945.1">
    <property type="nucleotide sequence ID" value="NZ_RJJR01000009.1"/>
</dbReference>
<dbReference type="PANTHER" id="PTHR44591:SF14">
    <property type="entry name" value="PROTEIN PILG"/>
    <property type="match status" value="1"/>
</dbReference>
<protein>
    <submittedName>
        <fullName evidence="5">Response regulator</fullName>
    </submittedName>
</protein>
<reference evidence="5 6" key="1">
    <citation type="submission" date="2018-11" db="EMBL/GenBank/DDBJ databases">
        <title>Draft genome sequence of Ferruginibacter sp. BO-59.</title>
        <authorList>
            <person name="Im W.T."/>
        </authorList>
    </citation>
    <scope>NUCLEOTIDE SEQUENCE [LARGE SCALE GENOMIC DNA]</scope>
    <source>
        <strain evidence="5 6">BO-59</strain>
    </source>
</reference>
<organism evidence="5 6">
    <name type="scientific">Hanamia caeni</name>
    <dbReference type="NCBI Taxonomy" id="2294116"/>
    <lineage>
        <taxon>Bacteria</taxon>
        <taxon>Pseudomonadati</taxon>
        <taxon>Bacteroidota</taxon>
        <taxon>Chitinophagia</taxon>
        <taxon>Chitinophagales</taxon>
        <taxon>Chitinophagaceae</taxon>
        <taxon>Hanamia</taxon>
    </lineage>
</organism>
<dbReference type="GO" id="GO:0000160">
    <property type="term" value="P:phosphorelay signal transduction system"/>
    <property type="evidence" value="ECO:0007669"/>
    <property type="project" value="UniProtKB-KW"/>
</dbReference>
<evidence type="ECO:0000313" key="5">
    <source>
        <dbReference type="EMBL" id="RNI35665.1"/>
    </source>
</evidence>
<keyword evidence="1 3" id="KW-0597">Phosphoprotein</keyword>
<dbReference type="SMART" id="SM00448">
    <property type="entry name" value="REC"/>
    <property type="match status" value="1"/>
</dbReference>
<feature type="domain" description="Response regulatory" evidence="4">
    <location>
        <begin position="3"/>
        <end position="118"/>
    </location>
</feature>
<dbReference type="Proteomes" id="UP000267223">
    <property type="component" value="Unassembled WGS sequence"/>
</dbReference>
<keyword evidence="6" id="KW-1185">Reference proteome</keyword>
<proteinExistence type="predicted"/>
<dbReference type="Gene3D" id="3.40.50.2300">
    <property type="match status" value="1"/>
</dbReference>
<dbReference type="Pfam" id="PF00072">
    <property type="entry name" value="Response_reg"/>
    <property type="match status" value="1"/>
</dbReference>